<evidence type="ECO:0000313" key="2">
    <source>
        <dbReference type="Proteomes" id="UP000542405"/>
    </source>
</evidence>
<protein>
    <submittedName>
        <fullName evidence="1">Uncharacterized protein</fullName>
    </submittedName>
</protein>
<name>A0A848NG30_9BURK</name>
<dbReference type="AlphaFoldDB" id="A0A848NG30"/>
<reference evidence="1 2" key="1">
    <citation type="submission" date="2020-04" db="EMBL/GenBank/DDBJ databases">
        <title>Achromobacter ruhlandii genome sequencing and assembly.</title>
        <authorList>
            <person name="Martins R.C.R."/>
            <person name="Perdigao-Neto L.V."/>
            <person name="Levin A.S.S."/>
            <person name="Costa S.F."/>
        </authorList>
    </citation>
    <scope>NUCLEOTIDE SEQUENCE [LARGE SCALE GENOMIC DNA]</scope>
    <source>
        <strain evidence="1 2">9035ralo</strain>
    </source>
</reference>
<evidence type="ECO:0000313" key="1">
    <source>
        <dbReference type="EMBL" id="NMU90104.1"/>
    </source>
</evidence>
<dbReference type="Proteomes" id="UP000542405">
    <property type="component" value="Unassembled WGS sequence"/>
</dbReference>
<gene>
    <name evidence="1" type="ORF">HGQ98_09675</name>
</gene>
<comment type="caution">
    <text evidence="1">The sequence shown here is derived from an EMBL/GenBank/DDBJ whole genome shotgun (WGS) entry which is preliminary data.</text>
</comment>
<proteinExistence type="predicted"/>
<dbReference type="EMBL" id="JABBZE010000074">
    <property type="protein sequence ID" value="NMU90104.1"/>
    <property type="molecule type" value="Genomic_DNA"/>
</dbReference>
<dbReference type="RefSeq" id="WP_169536398.1">
    <property type="nucleotide sequence ID" value="NZ_JABBZE010000074.1"/>
</dbReference>
<sequence>MDGDLSIIGSDLAGSSVLLAATNDLMPRSQAETATEVSTSKNSGWKVWVGISVFDSGEWIIATPNMSVLLLFVE</sequence>
<accession>A0A848NG30</accession>
<organism evidence="1 2">
    <name type="scientific">Achromobacter ruhlandii</name>
    <dbReference type="NCBI Taxonomy" id="72557"/>
    <lineage>
        <taxon>Bacteria</taxon>
        <taxon>Pseudomonadati</taxon>
        <taxon>Pseudomonadota</taxon>
        <taxon>Betaproteobacteria</taxon>
        <taxon>Burkholderiales</taxon>
        <taxon>Alcaligenaceae</taxon>
        <taxon>Achromobacter</taxon>
    </lineage>
</organism>